<evidence type="ECO:0008006" key="6">
    <source>
        <dbReference type="Google" id="ProtNLM"/>
    </source>
</evidence>
<dbReference type="InterPro" id="IPR036291">
    <property type="entry name" value="NAD(P)-bd_dom_sf"/>
</dbReference>
<dbReference type="InterPro" id="IPR002347">
    <property type="entry name" value="SDR_fam"/>
</dbReference>
<proteinExistence type="inferred from homology"/>
<comment type="similarity">
    <text evidence="1 3">Belongs to the short-chain dehydrogenases/reductases (SDR) family.</text>
</comment>
<protein>
    <recommendedName>
        <fullName evidence="6">Alcohol dehydrogenase</fullName>
    </recommendedName>
</protein>
<evidence type="ECO:0000256" key="2">
    <source>
        <dbReference type="ARBA" id="ARBA00023002"/>
    </source>
</evidence>
<sequence>MERNPANKVVVITGGAQGIGYSIADKFLGKGARVVILVDIDEKQGPASVETLNSKYGVNKAEFYKCDVTSDLEVVANKIFSKYSNVDVLVNNAGILNEYKLKQTVAINVTALMEWSFRFFEQMRKDKGGKGGTMINLASIYGFRVDPFLPIYQASKFAVMGFTKSFGHSYRYQKYGVRSVAVCPGFTETMLTTNVKMNDDPSVQEGFDDMLKTTPWQQVEAVSNAVVEVFEKVDSGTAWLIEGSKPITQV</sequence>
<evidence type="ECO:0000256" key="3">
    <source>
        <dbReference type="RuleBase" id="RU000363"/>
    </source>
</evidence>
<evidence type="ECO:0000313" key="5">
    <source>
        <dbReference type="Proteomes" id="UP001153292"/>
    </source>
</evidence>
<dbReference type="EMBL" id="OU963903">
    <property type="protein sequence ID" value="CAH0397751.1"/>
    <property type="molecule type" value="Genomic_DNA"/>
</dbReference>
<dbReference type="Pfam" id="PF00106">
    <property type="entry name" value="adh_short"/>
    <property type="match status" value="1"/>
</dbReference>
<dbReference type="PANTHER" id="PTHR44229">
    <property type="entry name" value="15-HYDROXYPROSTAGLANDIN DEHYDROGENASE [NAD(+)]"/>
    <property type="match status" value="1"/>
</dbReference>
<dbReference type="Gene3D" id="3.40.50.720">
    <property type="entry name" value="NAD(P)-binding Rossmann-like Domain"/>
    <property type="match status" value="1"/>
</dbReference>
<name>A0ABN8AWP7_CHISP</name>
<dbReference type="PRINTS" id="PR00080">
    <property type="entry name" value="SDRFAMILY"/>
</dbReference>
<dbReference type="SUPFAM" id="SSF51735">
    <property type="entry name" value="NAD(P)-binding Rossmann-fold domains"/>
    <property type="match status" value="1"/>
</dbReference>
<dbReference type="PANTHER" id="PTHR44229:SF8">
    <property type="entry name" value="ALCOHOL DEHYDROGENASE-RELATED"/>
    <property type="match status" value="1"/>
</dbReference>
<dbReference type="Proteomes" id="UP001153292">
    <property type="component" value="Chromosome 10"/>
</dbReference>
<evidence type="ECO:0000313" key="4">
    <source>
        <dbReference type="EMBL" id="CAH0397751.1"/>
    </source>
</evidence>
<organism evidence="4 5">
    <name type="scientific">Chilo suppressalis</name>
    <name type="common">Asiatic rice borer moth</name>
    <dbReference type="NCBI Taxonomy" id="168631"/>
    <lineage>
        <taxon>Eukaryota</taxon>
        <taxon>Metazoa</taxon>
        <taxon>Ecdysozoa</taxon>
        <taxon>Arthropoda</taxon>
        <taxon>Hexapoda</taxon>
        <taxon>Insecta</taxon>
        <taxon>Pterygota</taxon>
        <taxon>Neoptera</taxon>
        <taxon>Endopterygota</taxon>
        <taxon>Lepidoptera</taxon>
        <taxon>Glossata</taxon>
        <taxon>Ditrysia</taxon>
        <taxon>Pyraloidea</taxon>
        <taxon>Crambidae</taxon>
        <taxon>Crambinae</taxon>
        <taxon>Chilo</taxon>
    </lineage>
</organism>
<gene>
    <name evidence="4" type="ORF">CHILSU_LOCUS834</name>
</gene>
<evidence type="ECO:0000256" key="1">
    <source>
        <dbReference type="ARBA" id="ARBA00006484"/>
    </source>
</evidence>
<dbReference type="PRINTS" id="PR00081">
    <property type="entry name" value="GDHRDH"/>
</dbReference>
<keyword evidence="2" id="KW-0560">Oxidoreductase</keyword>
<keyword evidence="5" id="KW-1185">Reference proteome</keyword>
<reference evidence="4" key="1">
    <citation type="submission" date="2021-12" db="EMBL/GenBank/DDBJ databases">
        <authorList>
            <person name="King R."/>
        </authorList>
    </citation>
    <scope>NUCLEOTIDE SEQUENCE</scope>
</reference>
<accession>A0ABN8AWP7</accession>